<reference evidence="1 2" key="1">
    <citation type="journal article" date="2014" name="World J. Microbiol. Biotechnol.">
        <title>Biodiversity and physiological characteristics of Antarctic and Arctic lichens-associated bacteria.</title>
        <authorList>
            <person name="Lee Y.M."/>
            <person name="Kim E.H."/>
            <person name="Lee H.K."/>
            <person name="Hong S.G."/>
        </authorList>
    </citation>
    <scope>NUCLEOTIDE SEQUENCE [LARGE SCALE GENOMIC DNA]</scope>
    <source>
        <strain evidence="1 2">PAMC 26569</strain>
    </source>
</reference>
<keyword evidence="1" id="KW-0808">Transferase</keyword>
<dbReference type="AlphaFoldDB" id="A0A6M8HNU3"/>
<proteinExistence type="predicted"/>
<dbReference type="GO" id="GO:0008168">
    <property type="term" value="F:methyltransferase activity"/>
    <property type="evidence" value="ECO:0007669"/>
    <property type="project" value="UniProtKB-KW"/>
</dbReference>
<keyword evidence="1" id="KW-0489">Methyltransferase</keyword>
<evidence type="ECO:0000313" key="2">
    <source>
        <dbReference type="Proteomes" id="UP000500767"/>
    </source>
</evidence>
<dbReference type="SUPFAM" id="SSF53335">
    <property type="entry name" value="S-adenosyl-L-methionine-dependent methyltransferases"/>
    <property type="match status" value="1"/>
</dbReference>
<accession>A0A6M8HNU3</accession>
<evidence type="ECO:0000313" key="1">
    <source>
        <dbReference type="EMBL" id="QKE89965.1"/>
    </source>
</evidence>
<dbReference type="Pfam" id="PF13489">
    <property type="entry name" value="Methyltransf_23"/>
    <property type="match status" value="1"/>
</dbReference>
<dbReference type="CDD" id="cd02440">
    <property type="entry name" value="AdoMet_MTases"/>
    <property type="match status" value="1"/>
</dbReference>
<organism evidence="1 2">
    <name type="scientific">Lichenicola cladoniae</name>
    <dbReference type="NCBI Taxonomy" id="1484109"/>
    <lineage>
        <taxon>Bacteria</taxon>
        <taxon>Pseudomonadati</taxon>
        <taxon>Pseudomonadota</taxon>
        <taxon>Alphaproteobacteria</taxon>
        <taxon>Acetobacterales</taxon>
        <taxon>Acetobacteraceae</taxon>
        <taxon>Lichenicola</taxon>
    </lineage>
</organism>
<dbReference type="RefSeq" id="WP_171835065.1">
    <property type="nucleotide sequence ID" value="NZ_CP053708.1"/>
</dbReference>
<dbReference type="Proteomes" id="UP000500767">
    <property type="component" value="Chromosome"/>
</dbReference>
<name>A0A6M8HNU3_9PROT</name>
<protein>
    <submittedName>
        <fullName evidence="1">Methyltransferase domain-containing protein</fullName>
    </submittedName>
</protein>
<gene>
    <name evidence="1" type="ORF">HN018_07820</name>
</gene>
<dbReference type="EMBL" id="CP053708">
    <property type="protein sequence ID" value="QKE89965.1"/>
    <property type="molecule type" value="Genomic_DNA"/>
</dbReference>
<dbReference type="KEGG" id="lck:HN018_07820"/>
<dbReference type="Gene3D" id="3.40.50.150">
    <property type="entry name" value="Vaccinia Virus protein VP39"/>
    <property type="match status" value="1"/>
</dbReference>
<sequence>MAGRFAHRVMLPELMDDASCGPDEFRRCLVDLAKVNRLTLATRPTLHFLKHAVRRLPAGRALRILDVGGGYGDALRDIDRWAARRGIALDMTSVDLSPWARNAGEAAPPTRQAIRWVTADIFDYRPEQPPDVVLSSLFTHHLDDASVVRFLGWMEQQATLGWFVNDLQRHWLPYYGFKLWSRAAGWHRFVQHDGPVSFGRAFIVPEWRMLLGQAGLPPDAATIRWWLPFRVCVSRFKPPAQ</sequence>
<keyword evidence="2" id="KW-1185">Reference proteome</keyword>
<dbReference type="InterPro" id="IPR029063">
    <property type="entry name" value="SAM-dependent_MTases_sf"/>
</dbReference>
<dbReference type="GO" id="GO:0032259">
    <property type="term" value="P:methylation"/>
    <property type="evidence" value="ECO:0007669"/>
    <property type="project" value="UniProtKB-KW"/>
</dbReference>